<feature type="compositionally biased region" description="Basic residues" evidence="1">
    <location>
        <begin position="952"/>
        <end position="964"/>
    </location>
</feature>
<dbReference type="AlphaFoldDB" id="A0A554VPD5"/>
<evidence type="ECO:0000313" key="5">
    <source>
        <dbReference type="EMBL" id="TSE10332.1"/>
    </source>
</evidence>
<evidence type="ECO:0000256" key="1">
    <source>
        <dbReference type="SAM" id="MobiDB-lite"/>
    </source>
</evidence>
<feature type="domain" description="Transglutaminase-like" evidence="3">
    <location>
        <begin position="336"/>
        <end position="459"/>
    </location>
</feature>
<feature type="transmembrane region" description="Helical" evidence="2">
    <location>
        <begin position="920"/>
        <end position="936"/>
    </location>
</feature>
<dbReference type="OrthoDB" id="1111891at2"/>
<evidence type="ECO:0008006" key="7">
    <source>
        <dbReference type="Google" id="ProtNLM"/>
    </source>
</evidence>
<feature type="compositionally biased region" description="Polar residues" evidence="1">
    <location>
        <begin position="881"/>
        <end position="902"/>
    </location>
</feature>
<keyword evidence="2" id="KW-1133">Transmembrane helix</keyword>
<comment type="caution">
    <text evidence="5">The sequence shown here is derived from an EMBL/GenBank/DDBJ whole genome shotgun (WGS) entry which is preliminary data.</text>
</comment>
<feature type="region of interest" description="Disordered" evidence="1">
    <location>
        <begin position="856"/>
        <end position="903"/>
    </location>
</feature>
<dbReference type="Proteomes" id="UP000318833">
    <property type="component" value="Unassembled WGS sequence"/>
</dbReference>
<evidence type="ECO:0000259" key="4">
    <source>
        <dbReference type="Pfam" id="PF18796"/>
    </source>
</evidence>
<evidence type="ECO:0000259" key="3">
    <source>
        <dbReference type="Pfam" id="PF04473"/>
    </source>
</evidence>
<dbReference type="EMBL" id="VLNR01000007">
    <property type="protein sequence ID" value="TSE10332.1"/>
    <property type="molecule type" value="Genomic_DNA"/>
</dbReference>
<dbReference type="InterPro" id="IPR007562">
    <property type="entry name" value="Transglutaminase-like_domain"/>
</dbReference>
<feature type="domain" description="Large polyvalent protein-associated" evidence="4">
    <location>
        <begin position="224"/>
        <end position="282"/>
    </location>
</feature>
<protein>
    <recommendedName>
        <fullName evidence="7">Large polyvalent protein-associated domain-containing protein</fullName>
    </recommendedName>
</protein>
<dbReference type="RefSeq" id="WP_143915631.1">
    <property type="nucleotide sequence ID" value="NZ_VLNR01000007.1"/>
</dbReference>
<organism evidence="5 6">
    <name type="scientific">Aquimarina algiphila</name>
    <dbReference type="NCBI Taxonomy" id="2047982"/>
    <lineage>
        <taxon>Bacteria</taxon>
        <taxon>Pseudomonadati</taxon>
        <taxon>Bacteroidota</taxon>
        <taxon>Flavobacteriia</taxon>
        <taxon>Flavobacteriales</taxon>
        <taxon>Flavobacteriaceae</taxon>
        <taxon>Aquimarina</taxon>
    </lineage>
</organism>
<feature type="compositionally biased region" description="Basic residues" evidence="1">
    <location>
        <begin position="1013"/>
        <end position="1029"/>
    </location>
</feature>
<proteinExistence type="predicted"/>
<keyword evidence="2" id="KW-0472">Membrane</keyword>
<dbReference type="InterPro" id="IPR041047">
    <property type="entry name" value="LPD1"/>
</dbReference>
<dbReference type="Pfam" id="PF04473">
    <property type="entry name" value="DUF553"/>
    <property type="match status" value="1"/>
</dbReference>
<feature type="region of interest" description="Disordered" evidence="1">
    <location>
        <begin position="942"/>
        <end position="1031"/>
    </location>
</feature>
<accession>A0A554VPD5</accession>
<dbReference type="Pfam" id="PF18796">
    <property type="entry name" value="LPD1"/>
    <property type="match status" value="1"/>
</dbReference>
<evidence type="ECO:0000256" key="2">
    <source>
        <dbReference type="SAM" id="Phobius"/>
    </source>
</evidence>
<keyword evidence="6" id="KW-1185">Reference proteome</keyword>
<keyword evidence="2" id="KW-0812">Transmembrane</keyword>
<sequence>MIPNTHIPDPWDTILGKIEDAGQVVRGGGIDRHWTHIEPDKKTISLFGKKQKQDWLFDSNTALDHFNLRSIEFGNWMSQQDRANFLYGAMLSLHHLAQILGIKDAAMGMDGRLSLALGARGHSRALGHYEPTPFGVINLTKTQGMGGVLAHEYAHAIDNMISYVTTSKTLNYVSGGRTTRKGYAPEIAEQGNYFEKEFENFFNRLYYTKKGEETEFHNHLKQFDDYWNRRNEVFARTFEVYIRMLLDAKKIKNTFLVSKTYQSPAYPDRDLVNNVSPLIKSILKKGFATIKNSAKTLEGISTPTGYKGFRTTLKSNANLTDTLEAMQGIALRDYKQVSALALELEGSTIAETAENIWNYLRKHTRYKLDSAGIEELRTPSRSLVDGQKGLVDVNFGIDCDDYTILISAMLLHLGIAHEYRVVAYEQKGKFQHIYPVAFDTKGEAFVIDVVPEIPYFNYEEQPIIDLKTISMELHELSGVDPELMEDSDFPVTEEEIQNDFFEELNEPYQLEGIEDDYEDLLLESNFLSGFEEVYAENEADIVLNGTSDHIALLERGILAEVNKARQALLDEQQAPTVLSQLVNVTKELQLVDTLMQVWEDPEDRDTALMEAIESGSQYTNFFRAIKESLDGLQEESLQGFDDDMDEPLYLARVPNNEDLLQDVLEDQDVEDDNLEGFDTMEFDDFETIDITPNLSGFFRKVFRKIRKGVKKVVKAVVRFNPATLVMRGAIILVLKLNLFKFSQKLIYGYLTESQARQQNLDLNEWRKLVGKKNKAENFFRKIGGRRSKFRKAIVRGKAAKKTGLRLSGLGAVATGSTAAASGFIVFVKKLLSSINPAKLFKKIKNKIIRRKPAPVAIPRTPTRPSFTPPARKPARFIPPRTSVTTSNRGGTTPSFSNPQQSKEGLMSKIKRFFSTHKKKVVFFGIGLSVLAVIFYNKREKKKKRSLAGIKAAKTRARNRRRLSVAKRSTPVRGSTTNRKRTTPQLKGRTPARRTTSKGISGSSGSRSNTNRLKAMHRKAKQLQKTHPKTKYSTLLKRAAKQI</sequence>
<feature type="compositionally biased region" description="Low complexity" evidence="1">
    <location>
        <begin position="996"/>
        <end position="1009"/>
    </location>
</feature>
<dbReference type="Gene3D" id="3.10.620.30">
    <property type="match status" value="1"/>
</dbReference>
<evidence type="ECO:0000313" key="6">
    <source>
        <dbReference type="Proteomes" id="UP000318833"/>
    </source>
</evidence>
<reference evidence="5 6" key="1">
    <citation type="submission" date="2019-07" db="EMBL/GenBank/DDBJ databases">
        <title>The draft genome sequence of Aquimarina algiphila M91.</title>
        <authorList>
            <person name="Meng X."/>
        </authorList>
    </citation>
    <scope>NUCLEOTIDE SEQUENCE [LARGE SCALE GENOMIC DNA]</scope>
    <source>
        <strain evidence="5 6">M91</strain>
    </source>
</reference>
<name>A0A554VPD5_9FLAO</name>
<gene>
    <name evidence="5" type="ORF">FOF46_04675</name>
</gene>